<evidence type="ECO:0000256" key="1">
    <source>
        <dbReference type="SAM" id="Phobius"/>
    </source>
</evidence>
<gene>
    <name evidence="2" type="ORF">BVJ53_09785</name>
    <name evidence="3" type="ORF">OFW50_10930</name>
</gene>
<evidence type="ECO:0000313" key="4">
    <source>
        <dbReference type="Proteomes" id="UP000290475"/>
    </source>
</evidence>
<feature type="transmembrane region" description="Helical" evidence="1">
    <location>
        <begin position="119"/>
        <end position="140"/>
    </location>
</feature>
<keyword evidence="5" id="KW-1185">Reference proteome</keyword>
<feature type="transmembrane region" description="Helical" evidence="1">
    <location>
        <begin position="233"/>
        <end position="251"/>
    </location>
</feature>
<evidence type="ECO:0000313" key="5">
    <source>
        <dbReference type="Proteomes" id="UP001164790"/>
    </source>
</evidence>
<dbReference type="OrthoDB" id="2324780at2"/>
<feature type="transmembrane region" description="Helical" evidence="1">
    <location>
        <begin position="209"/>
        <end position="227"/>
    </location>
</feature>
<organism evidence="2 4">
    <name type="scientific">Lacticaseibacillus chiayiensis</name>
    <dbReference type="NCBI Taxonomy" id="2100821"/>
    <lineage>
        <taxon>Bacteria</taxon>
        <taxon>Bacillati</taxon>
        <taxon>Bacillota</taxon>
        <taxon>Bacilli</taxon>
        <taxon>Lactobacillales</taxon>
        <taxon>Lactobacillaceae</taxon>
        <taxon>Lacticaseibacillus</taxon>
    </lineage>
</organism>
<evidence type="ECO:0000313" key="2">
    <source>
        <dbReference type="EMBL" id="RXT20870.1"/>
    </source>
</evidence>
<dbReference type="AlphaFoldDB" id="A0A4V1P0K8"/>
<protein>
    <recommendedName>
        <fullName evidence="6">DUF1129 domain-containing protein</fullName>
    </recommendedName>
</protein>
<dbReference type="EMBL" id="CP107523">
    <property type="protein sequence ID" value="UYN55983.1"/>
    <property type="molecule type" value="Genomic_DNA"/>
</dbReference>
<dbReference type="RefSeq" id="WP_129302260.1">
    <property type="nucleotide sequence ID" value="NZ_CP074378.1"/>
</dbReference>
<keyword evidence="1" id="KW-1133">Transmembrane helix</keyword>
<keyword evidence="1" id="KW-0812">Transmembrane</keyword>
<name>A0A4V1P0K8_9LACO</name>
<reference evidence="2 4" key="1">
    <citation type="submission" date="2017-01" db="EMBL/GenBank/DDBJ databases">
        <title>Lactobacillus chiayiensis sp. nov., a lactic acid bacterium isolated from compost.</title>
        <authorList>
            <person name="Huang C.-H."/>
        </authorList>
    </citation>
    <scope>NUCLEOTIDE SEQUENCE [LARGE SCALE GENOMIC DNA]</scope>
    <source>
        <strain evidence="4">chh01</strain>
        <strain evidence="2">Chh01</strain>
    </source>
</reference>
<evidence type="ECO:0008006" key="6">
    <source>
        <dbReference type="Google" id="ProtNLM"/>
    </source>
</evidence>
<proteinExistence type="predicted"/>
<feature type="transmembrane region" description="Helical" evidence="1">
    <location>
        <begin position="89"/>
        <end position="113"/>
    </location>
</feature>
<feature type="transmembrane region" description="Helical" evidence="1">
    <location>
        <begin position="152"/>
        <end position="174"/>
    </location>
</feature>
<dbReference type="Proteomes" id="UP001164790">
    <property type="component" value="Chromosome"/>
</dbReference>
<accession>A0A4V1P0K8</accession>
<keyword evidence="1" id="KW-0472">Membrane</keyword>
<dbReference type="SUPFAM" id="SSF158560">
    <property type="entry name" value="BH3980-like"/>
    <property type="match status" value="1"/>
</dbReference>
<evidence type="ECO:0000313" key="3">
    <source>
        <dbReference type="EMBL" id="UYN55983.1"/>
    </source>
</evidence>
<reference evidence="3" key="2">
    <citation type="submission" date="2022-10" db="EMBL/GenBank/DDBJ databases">
        <title>Comparative genomic analysis and in-vitro probiotic properties of the potential probiotic L. chiayiensis AACE 3.</title>
        <authorList>
            <person name="Kang X."/>
        </authorList>
    </citation>
    <scope>NUCLEOTIDE SEQUENCE</scope>
    <source>
        <strain evidence="3">AACE 3</strain>
    </source>
</reference>
<feature type="transmembrane region" description="Helical" evidence="1">
    <location>
        <begin position="186"/>
        <end position="204"/>
    </location>
</feature>
<dbReference type="Proteomes" id="UP000290475">
    <property type="component" value="Unassembled WGS sequence"/>
</dbReference>
<dbReference type="EMBL" id="MSSM01000026">
    <property type="protein sequence ID" value="RXT20870.1"/>
    <property type="molecule type" value="Genomic_DNA"/>
</dbReference>
<sequence length="267" mass="29640">MKKLNQLRAANDQQLKKIHGTDYTYTETVINYLRGDLRKDPYAIEDAISDLLATLIDAQQSGHKVATFFSNDPQAAADNILKELPHISVTYFFTMYWPLFMFLLIQNILMMLISPSLRFSLSDVIGINLFGLLMIGGSFARGASFNKLSRKTVIGLWSFVVLMLVVPFLTGYLFRGMPAFAPSSPALIKFSLILCAINLALALWLRPIFLIFLGWFGIWLITTLGLALPSSAVTVILGIAGMLGAVGLLFYRPDLQLPSRKSSGIRP</sequence>